<keyword evidence="6" id="KW-1185">Reference proteome</keyword>
<accession>A0ABM6QYP6</accession>
<proteinExistence type="predicted"/>
<organism evidence="5 6">
    <name type="scientific">Pseudomonas ogarae (strain DSM 112162 / CECT 30235 / F113)</name>
    <dbReference type="NCBI Taxonomy" id="1114970"/>
    <lineage>
        <taxon>Bacteria</taxon>
        <taxon>Pseudomonadati</taxon>
        <taxon>Pseudomonadota</taxon>
        <taxon>Gammaproteobacteria</taxon>
        <taxon>Pseudomonadales</taxon>
        <taxon>Pseudomonadaceae</taxon>
        <taxon>Pseudomonas</taxon>
    </lineage>
</organism>
<dbReference type="Pfam" id="PF18413">
    <property type="entry name" value="Neuraminidase"/>
    <property type="match status" value="1"/>
</dbReference>
<evidence type="ECO:0000256" key="1">
    <source>
        <dbReference type="SAM" id="Coils"/>
    </source>
</evidence>
<evidence type="ECO:0000313" key="5">
    <source>
        <dbReference type="EMBL" id="AUO46384.1"/>
    </source>
</evidence>
<evidence type="ECO:0000313" key="6">
    <source>
        <dbReference type="Proteomes" id="UP000235315"/>
    </source>
</evidence>
<gene>
    <name evidence="5" type="ORF">C1C98_13405</name>
</gene>
<name>A0ABM6QYP6_PSEO1</name>
<dbReference type="EMBL" id="CP025738">
    <property type="protein sequence ID" value="AUO46384.1"/>
    <property type="molecule type" value="Genomic_DNA"/>
</dbReference>
<dbReference type="Proteomes" id="UP000235315">
    <property type="component" value="Chromosome"/>
</dbReference>
<protein>
    <submittedName>
        <fullName evidence="5">Triose-phosphate isomerase</fullName>
    </submittedName>
</protein>
<feature type="coiled-coil region" evidence="1">
    <location>
        <begin position="1290"/>
        <end position="1324"/>
    </location>
</feature>
<evidence type="ECO:0000259" key="2">
    <source>
        <dbReference type="Pfam" id="PF18276"/>
    </source>
</evidence>
<sequence length="1614" mass="182131">MTTAFDAPLNESFRDAMLALYLHEAVPSDRYLIGQGLDEWIKTADDLYEFWLLDVLVSQDVPTSPVACAIASLQQLVNSMMLNMEPGYHDDSLTPEQTSAWRDGLNRYPIWAAIQQLHYFPDIYLDPTLRLTKTASFEQLENDINQAQIQPDTVQSAVLAYLARFEEVANLKICNGYIDGEDFANSTYYFIGKSPAENAYYWRSLDMSQRPVREPGVTPGIIPDKYDKPLPNAWTAWEKANVPISEKALEHTIRPCWFNNRLFVVWAEVEYQDPDAIAPEGRADTTVNVRPRFRLYASYKKYDDSWSTPRVYIENYCQTPALIARTPEAIEEETQTIAVYDHSTSPESLVLMLYSHYEPDELDSTGDKDTYDFLRTVRIDKNFNVTPLFPSFGVVPNVTPLTAENEDGSRGHVLYIGHIFANTDPDSRGFQYWLPSGTLQFGAVTPYTPEEEQDTWDFGGWQARIKESRKDVDIVYNRTSSNIELTVRLEEGFKGIKTVVLAFREKKGHGELLRLTLVYSESDQSPRGTVALLEGSTIEAVDTDFMSTVPTGYEFDFRDGKHIGFICDTDQVYSFTIPSVPRGDSASLEGKRLFWSFFSDFILRYYAIHFPIDFYLWKTTDGVDARLKLNYISRGDIQPYGFQLFIAHPADVRSGNWPETFAGMRTLHTSSIVQSLPKDLKLTYAFSIDQTTHQADGWLVDWPEGEENVKIPLIYGVLIFDSASAAWVLKGGALNALTIGWGEALEAEPKVAPSINHLDDSPSLGTAQFIDFTGSSIQMSDGLDSEEVNRAPIRMNTVFARELILLAESGMEPLLRWETQTQRTEPPIPNDLGSEPMDFAGAYYLYFLELFLYLPWLVAYRLNEEQQYDEAKLWLSYVFDPTRQSVDPGHPGYWQAVPLETPVWPGPADPSQAILYPDDPHQIALSFPVHFRKALYGLYIDIEGNQADQAYLELTPDGLADAKLRYVHILDLLGKRPDVRQVDDWQPITLEQLSSARNEELRGFEQQLIETQRRLQEDPPLRIGPAPASEVAPLLCLRPYAVDSSLSSADNPYLRRPFNPELIQRWERAESRLYNLRHNLDMAGNALNLPLFAAPLDPRALLAAWGQGLSGAALNRLLSPQIPHYRFNFMFALAQNAVDSVIQFGSTLLSLIERKEQAQYLELQQQQAWNLAKVALDIQIQAGKIDEANKQALLASQAVVAGRVSYYEQLLGDGVSIMEIAAGAALFRGGVAQAGASVIQAQAEALKGAPNIIGFAVGGQRLEAPAYAVVAGLQVASTGYYTAGQLMDRFESYRRRAQEWTQARDQAKLEAEQIKAQLAVFEAQHTATQLQLRQAQTVLNQAKATHDFLLSSNRFSKSQTYDWLNSKFASFYYSAYNTAQSLCQAAEACWQYEMGDFTQTYIRPGAWNSAYRGLGAGEELKMSLLQMHREYLQNNRRELEIRKTVSLKALKAKDSASTINKTWEEIKDALKTHGTCEFELTQKMFDDDYAGQNHYLRRIKTISVSLPVTVGPYEDICAVLSQTYSKVEMAATVGNAKENLRASQQIALSHGVDDNGQFQLNFQDERYLPFEYTGAISRWSLTFPSPDAQRAMLESLTDIIIHVSYTARRSEGSR</sequence>
<dbReference type="InterPro" id="IPR041079">
    <property type="entry name" value="Neuraminidase-like"/>
</dbReference>
<dbReference type="RefSeq" id="WP_014337955.1">
    <property type="nucleotide sequence ID" value="NC_016830.1"/>
</dbReference>
<keyword evidence="5" id="KW-0413">Isomerase</keyword>
<feature type="domain" description="Neuraminidase-like" evidence="3">
    <location>
        <begin position="171"/>
        <end position="334"/>
    </location>
</feature>
<evidence type="ECO:0000259" key="4">
    <source>
        <dbReference type="Pfam" id="PF20220"/>
    </source>
</evidence>
<dbReference type="InterPro" id="IPR046839">
    <property type="entry name" value="ABC_toxin_N"/>
</dbReference>
<reference evidence="5 6" key="1">
    <citation type="submission" date="2018-01" db="EMBL/GenBank/DDBJ databases">
        <title>Tropical forage species Digitaria eriantha prevents oxidative stress under low temperature conditions by the incorporation of polyhydroxybutyrate-producing endophytic bacteria.</title>
        <authorList>
            <person name="Stritzler M."/>
            <person name="Ayub N."/>
        </authorList>
    </citation>
    <scope>NUCLEOTIDE SEQUENCE [LARGE SCALE GENOMIC DNA]</scope>
    <source>
        <strain evidence="5 6">FR1</strain>
    </source>
</reference>
<keyword evidence="1" id="KW-0175">Coiled coil</keyword>
<feature type="domain" description="Tc toxin complex TcA C-terminal TcB-binding" evidence="2">
    <location>
        <begin position="1317"/>
        <end position="1607"/>
    </location>
</feature>
<dbReference type="Pfam" id="PF20220">
    <property type="entry name" value="ABC_toxin_N"/>
    <property type="match status" value="1"/>
</dbReference>
<evidence type="ECO:0000259" key="3">
    <source>
        <dbReference type="Pfam" id="PF18413"/>
    </source>
</evidence>
<dbReference type="Pfam" id="PF18276">
    <property type="entry name" value="TcA_TcB_BD"/>
    <property type="match status" value="1"/>
</dbReference>
<dbReference type="GO" id="GO:0016853">
    <property type="term" value="F:isomerase activity"/>
    <property type="evidence" value="ECO:0007669"/>
    <property type="project" value="UniProtKB-KW"/>
</dbReference>
<dbReference type="InterPro" id="IPR040840">
    <property type="entry name" value="TcA_TcB_BD"/>
</dbReference>
<feature type="domain" description="ABC toxin N-terminal" evidence="4">
    <location>
        <begin position="9"/>
        <end position="141"/>
    </location>
</feature>